<comment type="caution">
    <text evidence="5">The sequence shown here is derived from an EMBL/GenBank/DDBJ whole genome shotgun (WGS) entry which is preliminary data.</text>
</comment>
<dbReference type="AlphaFoldDB" id="E5XLS6"/>
<accession>E5XLS6</accession>
<dbReference type="OrthoDB" id="8480037at2"/>
<dbReference type="eggNOG" id="COG3208">
    <property type="taxonomic scope" value="Bacteria"/>
</dbReference>
<keyword evidence="6" id="KW-1185">Reference proteome</keyword>
<evidence type="ECO:0000313" key="6">
    <source>
        <dbReference type="Proteomes" id="UP000004816"/>
    </source>
</evidence>
<dbReference type="SUPFAM" id="SSF53474">
    <property type="entry name" value="alpha/beta-Hydrolases"/>
    <property type="match status" value="1"/>
</dbReference>
<evidence type="ECO:0000256" key="1">
    <source>
        <dbReference type="ARBA" id="ARBA00007169"/>
    </source>
</evidence>
<dbReference type="InterPro" id="IPR029058">
    <property type="entry name" value="AB_hydrolase_fold"/>
</dbReference>
<evidence type="ECO:0000313" key="5">
    <source>
        <dbReference type="EMBL" id="EFV14754.1"/>
    </source>
</evidence>
<evidence type="ECO:0000259" key="4">
    <source>
        <dbReference type="Pfam" id="PF00975"/>
    </source>
</evidence>
<dbReference type="HOGENOM" id="CLU_070456_1_2_11"/>
<comment type="catalytic activity">
    <reaction evidence="3">
        <text>a fatty acyl-CoA + H2O = a fatty acid + CoA + H(+)</text>
        <dbReference type="Rhea" id="RHEA:16781"/>
        <dbReference type="ChEBI" id="CHEBI:15377"/>
        <dbReference type="ChEBI" id="CHEBI:15378"/>
        <dbReference type="ChEBI" id="CHEBI:28868"/>
        <dbReference type="ChEBI" id="CHEBI:57287"/>
        <dbReference type="ChEBI" id="CHEBI:77636"/>
    </reaction>
</comment>
<organism evidence="5 6">
    <name type="scientific">Segniliparus rugosus (strain ATCC BAA-974 / DSM 45345 / CCUG 50838 / CIP 108380 / JCM 13579 / CDC 945)</name>
    <dbReference type="NCBI Taxonomy" id="679197"/>
    <lineage>
        <taxon>Bacteria</taxon>
        <taxon>Bacillati</taxon>
        <taxon>Actinomycetota</taxon>
        <taxon>Actinomycetes</taxon>
        <taxon>Mycobacteriales</taxon>
        <taxon>Segniliparaceae</taxon>
        <taxon>Segniliparus</taxon>
    </lineage>
</organism>
<dbReference type="InterPro" id="IPR012223">
    <property type="entry name" value="TEII"/>
</dbReference>
<dbReference type="Gene3D" id="3.40.50.1820">
    <property type="entry name" value="alpha/beta hydrolase"/>
    <property type="match status" value="1"/>
</dbReference>
<dbReference type="Pfam" id="PF00975">
    <property type="entry name" value="Thioesterase"/>
    <property type="match status" value="1"/>
</dbReference>
<evidence type="ECO:0000256" key="2">
    <source>
        <dbReference type="ARBA" id="ARBA00015007"/>
    </source>
</evidence>
<dbReference type="InterPro" id="IPR001031">
    <property type="entry name" value="Thioesterase"/>
</dbReference>
<name>E5XLS6_SEGRC</name>
<evidence type="ECO:0000256" key="3">
    <source>
        <dbReference type="ARBA" id="ARBA00024293"/>
    </source>
</evidence>
<sequence length="260" mass="27967">MALTRHPQGWVRQFHRPADPNNPLLLVFPHAGAGASAYRALSKALSERFDVVIFQYPGRQDRAGEPALLSLPEIAAGAFEDFQAAGHRPGAPIMTFGHSMGGLVSFEFARLAQERGVAVPQLVVSAAIAPCRAAEKPSHPTGDEEILDHLGRLEGTDTAIFANRDLMRAALPAIKGDYQAFDAYSCAEGVKVSSRVHVLGGDADPVVTMRDLYDWDKHADDVQVTVFSGGHFYLNEHMDALSRLLVEAAQGQQAGTGAAR</sequence>
<protein>
    <recommendedName>
        <fullName evidence="2">Thioesterase TesA</fullName>
    </recommendedName>
</protein>
<dbReference type="Proteomes" id="UP000004816">
    <property type="component" value="Unassembled WGS sequence"/>
</dbReference>
<dbReference type="STRING" id="679197.HMPREF9336_00445"/>
<dbReference type="EMBL" id="ACZI02000003">
    <property type="protein sequence ID" value="EFV14754.1"/>
    <property type="molecule type" value="Genomic_DNA"/>
</dbReference>
<dbReference type="RefSeq" id="WP_007467404.1">
    <property type="nucleotide sequence ID" value="NZ_KI391954.1"/>
</dbReference>
<gene>
    <name evidence="5" type="ORF">HMPREF9336_00445</name>
</gene>
<dbReference type="GO" id="GO:0008610">
    <property type="term" value="P:lipid biosynthetic process"/>
    <property type="evidence" value="ECO:0007669"/>
    <property type="project" value="TreeGrafter"/>
</dbReference>
<dbReference type="PANTHER" id="PTHR11487">
    <property type="entry name" value="THIOESTERASE"/>
    <property type="match status" value="1"/>
</dbReference>
<dbReference type="PANTHER" id="PTHR11487:SF0">
    <property type="entry name" value="S-ACYL FATTY ACID SYNTHASE THIOESTERASE, MEDIUM CHAIN"/>
    <property type="match status" value="1"/>
</dbReference>
<feature type="domain" description="Thioesterase" evidence="4">
    <location>
        <begin position="25"/>
        <end position="243"/>
    </location>
</feature>
<reference evidence="5 6" key="1">
    <citation type="journal article" date="2011" name="Stand. Genomic Sci.">
        <title>High quality draft genome sequence of Segniliparus rugosus CDC 945(T)= (ATCC BAA-974(T)).</title>
        <authorList>
            <person name="Earl A.M."/>
            <person name="Desjardins C.A."/>
            <person name="Fitzgerald M.G."/>
            <person name="Arachchi H.M."/>
            <person name="Zeng Q."/>
            <person name="Mehta T."/>
            <person name="Griggs A."/>
            <person name="Birren B.W."/>
            <person name="Toney N.C."/>
            <person name="Carr J."/>
            <person name="Posey J."/>
            <person name="Butler W.R."/>
        </authorList>
    </citation>
    <scope>NUCLEOTIDE SEQUENCE [LARGE SCALE GENOMIC DNA]</scope>
    <source>
        <strain evidence="6">ATCC BAA-974 / DSM 45345 / CCUG 50838 / CIP 108380 / JCM 13579 / CDC 945</strain>
    </source>
</reference>
<comment type="similarity">
    <text evidence="1">Belongs to the thioesterase family.</text>
</comment>
<proteinExistence type="inferred from homology"/>